<dbReference type="InterPro" id="IPR040256">
    <property type="entry name" value="At4g02000-like"/>
</dbReference>
<evidence type="ECO:0000313" key="2">
    <source>
        <dbReference type="Proteomes" id="UP000593578"/>
    </source>
</evidence>
<evidence type="ECO:0000313" key="1">
    <source>
        <dbReference type="EMBL" id="MBA0581395.1"/>
    </source>
</evidence>
<name>A0A7J8NWJ5_GOSRA</name>
<dbReference type="PANTHER" id="PTHR31286">
    <property type="entry name" value="GLYCINE-RICH CELL WALL STRUCTURAL PROTEIN 1.8-LIKE"/>
    <property type="match status" value="1"/>
</dbReference>
<proteinExistence type="predicted"/>
<dbReference type="AlphaFoldDB" id="A0A7J8NWJ5"/>
<reference evidence="1 2" key="1">
    <citation type="journal article" date="2019" name="Genome Biol. Evol.">
        <title>Insights into the evolution of the New World diploid cottons (Gossypium, subgenus Houzingenia) based on genome sequencing.</title>
        <authorList>
            <person name="Grover C.E."/>
            <person name="Arick M.A. 2nd"/>
            <person name="Thrash A."/>
            <person name="Conover J.L."/>
            <person name="Sanders W.S."/>
            <person name="Peterson D.G."/>
            <person name="Frelichowski J.E."/>
            <person name="Scheffler J.A."/>
            <person name="Scheffler B.E."/>
            <person name="Wendel J.F."/>
        </authorList>
    </citation>
    <scope>NUCLEOTIDE SEQUENCE [LARGE SCALE GENOMIC DNA]</scope>
    <source>
        <strain evidence="1">8</strain>
        <tissue evidence="1">Leaf</tissue>
    </source>
</reference>
<comment type="caution">
    <text evidence="1">The sequence shown here is derived from an EMBL/GenBank/DDBJ whole genome shotgun (WGS) entry which is preliminary data.</text>
</comment>
<feature type="non-terminal residue" evidence="1">
    <location>
        <position position="1"/>
    </location>
</feature>
<dbReference type="Proteomes" id="UP000593578">
    <property type="component" value="Unassembled WGS sequence"/>
</dbReference>
<sequence length="203" mass="22965">SRDLGSETNGGAVGGASFAGHEWLRTVEAIVPSEIVTLKKSDSRALIQMRIMIWSGTLSQRRVFHGRTKFLAEGLLNGDEDFEFLERHHKHLTVQPWTSKFSPLQAFPRSSMVWVRLPGLPRFLYKRQNLEEIESLIGTLAKLDFQIDKGSRGKFARKVMCVNLGKPLVSQILVNGVVQWVEFESFGPWMLVEITQGRAKILT</sequence>
<accession>A0A7J8NWJ5</accession>
<dbReference type="PANTHER" id="PTHR31286:SF173">
    <property type="entry name" value="DUF4283 DOMAIN-CONTAINING PROTEIN"/>
    <property type="match status" value="1"/>
</dbReference>
<evidence type="ECO:0008006" key="3">
    <source>
        <dbReference type="Google" id="ProtNLM"/>
    </source>
</evidence>
<dbReference type="EMBL" id="JABEZZ010000002">
    <property type="protein sequence ID" value="MBA0581395.1"/>
    <property type="molecule type" value="Genomic_DNA"/>
</dbReference>
<organism evidence="1 2">
    <name type="scientific">Gossypium raimondii</name>
    <name type="common">Peruvian cotton</name>
    <name type="synonym">Gossypium klotzschianum subsp. raimondii</name>
    <dbReference type="NCBI Taxonomy" id="29730"/>
    <lineage>
        <taxon>Eukaryota</taxon>
        <taxon>Viridiplantae</taxon>
        <taxon>Streptophyta</taxon>
        <taxon>Embryophyta</taxon>
        <taxon>Tracheophyta</taxon>
        <taxon>Spermatophyta</taxon>
        <taxon>Magnoliopsida</taxon>
        <taxon>eudicotyledons</taxon>
        <taxon>Gunneridae</taxon>
        <taxon>Pentapetalae</taxon>
        <taxon>rosids</taxon>
        <taxon>malvids</taxon>
        <taxon>Malvales</taxon>
        <taxon>Malvaceae</taxon>
        <taxon>Malvoideae</taxon>
        <taxon>Gossypium</taxon>
    </lineage>
</organism>
<gene>
    <name evidence="1" type="ORF">Gorai_023574</name>
</gene>
<protein>
    <recommendedName>
        <fullName evidence="3">DUF4283 domain-containing protein</fullName>
    </recommendedName>
</protein>